<dbReference type="GO" id="GO:0015937">
    <property type="term" value="P:coenzyme A biosynthetic process"/>
    <property type="evidence" value="ECO:0007669"/>
    <property type="project" value="InterPro"/>
</dbReference>
<dbReference type="OrthoDB" id="9802554at2"/>
<dbReference type="AlphaFoldDB" id="A0A286R9N7"/>
<dbReference type="PANTHER" id="PTHR14359">
    <property type="entry name" value="HOMO-OLIGOMERIC FLAVIN CONTAINING CYS DECARBOXYLASE FAMILY"/>
    <property type="match status" value="1"/>
</dbReference>
<dbReference type="KEGG" id="ttf:THTE_0051"/>
<evidence type="ECO:0000313" key="3">
    <source>
        <dbReference type="Proteomes" id="UP000215086"/>
    </source>
</evidence>
<protein>
    <submittedName>
        <fullName evidence="2">Phosphopantothenoylcysteine decarboxylase / Phosphopantothenoylcysteine synthetase</fullName>
    </submittedName>
</protein>
<dbReference type="EMBL" id="CP018477">
    <property type="protein sequence ID" value="ASV72653.1"/>
    <property type="molecule type" value="Genomic_DNA"/>
</dbReference>
<evidence type="ECO:0000259" key="1">
    <source>
        <dbReference type="Pfam" id="PF02441"/>
    </source>
</evidence>
<keyword evidence="3" id="KW-1185">Reference proteome</keyword>
<dbReference type="InterPro" id="IPR036551">
    <property type="entry name" value="Flavin_trans-like"/>
</dbReference>
<sequence length="187" mass="19682">MKGREIVIGVTGGIAAYKTAALVSRLVQAGAGVTVIMTQAATQLVAPKTFEALTGRPVALDMWAPLSAHPHIDLAEKAEILCVAPATANFLAKAACGLADDLLSTTVLAFAGPVVIAPAMNTRMWQKPAVQRNVQRLREDGFILIDPEEGYLSCGMTGPGRMAEPETIFQRLKAILEEMSGPPAESG</sequence>
<dbReference type="PANTHER" id="PTHR14359:SF6">
    <property type="entry name" value="PHOSPHOPANTOTHENOYLCYSTEINE DECARBOXYLASE"/>
    <property type="match status" value="1"/>
</dbReference>
<dbReference type="GO" id="GO:0071513">
    <property type="term" value="C:phosphopantothenoylcysteine decarboxylase complex"/>
    <property type="evidence" value="ECO:0007669"/>
    <property type="project" value="TreeGrafter"/>
</dbReference>
<name>A0A286R9N7_9BACT</name>
<dbReference type="GO" id="GO:0010181">
    <property type="term" value="F:FMN binding"/>
    <property type="evidence" value="ECO:0007669"/>
    <property type="project" value="InterPro"/>
</dbReference>
<dbReference type="InterPro" id="IPR003382">
    <property type="entry name" value="Flavoprotein"/>
</dbReference>
<dbReference type="InterPro" id="IPR005252">
    <property type="entry name" value="CoaBC"/>
</dbReference>
<dbReference type="Pfam" id="PF02441">
    <property type="entry name" value="Flavoprotein"/>
    <property type="match status" value="1"/>
</dbReference>
<proteinExistence type="predicted"/>
<feature type="domain" description="Flavoprotein" evidence="1">
    <location>
        <begin position="5"/>
        <end position="173"/>
    </location>
</feature>
<reference evidence="2 3" key="1">
    <citation type="journal article" name="Front. Microbiol.">
        <title>Sugar Metabolism of the First Thermophilic Planctomycete Thermogutta terrifontis: Comparative Genomic and Transcriptomic Approaches.</title>
        <authorList>
            <person name="Elcheninov A.G."/>
            <person name="Menzel P."/>
            <person name="Gudbergsdottir S.R."/>
            <person name="Slesarev A.I."/>
            <person name="Kadnikov V.V."/>
            <person name="Krogh A."/>
            <person name="Bonch-Osmolovskaya E.A."/>
            <person name="Peng X."/>
            <person name="Kublanov I.V."/>
        </authorList>
    </citation>
    <scope>NUCLEOTIDE SEQUENCE [LARGE SCALE GENOMIC DNA]</scope>
    <source>
        <strain evidence="2 3">R1</strain>
    </source>
</reference>
<dbReference type="GO" id="GO:0004633">
    <property type="term" value="F:phosphopantothenoylcysteine decarboxylase activity"/>
    <property type="evidence" value="ECO:0007669"/>
    <property type="project" value="InterPro"/>
</dbReference>
<dbReference type="NCBIfam" id="TIGR00521">
    <property type="entry name" value="coaBC_dfp"/>
    <property type="match status" value="1"/>
</dbReference>
<gene>
    <name evidence="2" type="ORF">THTE_0051</name>
</gene>
<dbReference type="GO" id="GO:0015941">
    <property type="term" value="P:pantothenate catabolic process"/>
    <property type="evidence" value="ECO:0007669"/>
    <property type="project" value="InterPro"/>
</dbReference>
<evidence type="ECO:0000313" key="2">
    <source>
        <dbReference type="EMBL" id="ASV72653.1"/>
    </source>
</evidence>
<dbReference type="Proteomes" id="UP000215086">
    <property type="component" value="Chromosome"/>
</dbReference>
<dbReference type="GO" id="GO:0004632">
    <property type="term" value="F:phosphopantothenate--cysteine ligase activity"/>
    <property type="evidence" value="ECO:0007669"/>
    <property type="project" value="InterPro"/>
</dbReference>
<organism evidence="2 3">
    <name type="scientific">Thermogutta terrifontis</name>
    <dbReference type="NCBI Taxonomy" id="1331910"/>
    <lineage>
        <taxon>Bacteria</taxon>
        <taxon>Pseudomonadati</taxon>
        <taxon>Planctomycetota</taxon>
        <taxon>Planctomycetia</taxon>
        <taxon>Pirellulales</taxon>
        <taxon>Thermoguttaceae</taxon>
        <taxon>Thermogutta</taxon>
    </lineage>
</organism>
<dbReference type="Gene3D" id="3.40.50.1950">
    <property type="entry name" value="Flavin prenyltransferase-like"/>
    <property type="match status" value="1"/>
</dbReference>
<accession>A0A286R9N7</accession>
<dbReference type="RefSeq" id="WP_095413534.1">
    <property type="nucleotide sequence ID" value="NZ_CP018477.1"/>
</dbReference>
<dbReference type="SUPFAM" id="SSF52507">
    <property type="entry name" value="Homo-oligomeric flavin-containing Cys decarboxylases, HFCD"/>
    <property type="match status" value="1"/>
</dbReference>